<dbReference type="PANTHER" id="PTHR10192">
    <property type="entry name" value="MOLYBDOPTERIN BIOSYNTHESIS PROTEIN"/>
    <property type="match status" value="1"/>
</dbReference>
<keyword evidence="6" id="KW-0460">Magnesium</keyword>
<dbReference type="GO" id="GO:0006777">
    <property type="term" value="P:Mo-molybdopterin cofactor biosynthetic process"/>
    <property type="evidence" value="ECO:0007669"/>
    <property type="project" value="UniProtKB-UniRule"/>
</dbReference>
<evidence type="ECO:0000259" key="7">
    <source>
        <dbReference type="SMART" id="SM00852"/>
    </source>
</evidence>
<dbReference type="SMART" id="SM00852">
    <property type="entry name" value="MoCF_biosynth"/>
    <property type="match status" value="1"/>
</dbReference>
<dbReference type="GO" id="GO:0061599">
    <property type="term" value="F:molybdopterin molybdotransferase activity"/>
    <property type="evidence" value="ECO:0007669"/>
    <property type="project" value="UniProtKB-UniRule"/>
</dbReference>
<dbReference type="PROSITE" id="PS01079">
    <property type="entry name" value="MOCF_BIOSYNTHESIS_2"/>
    <property type="match status" value="1"/>
</dbReference>
<comment type="similarity">
    <text evidence="3 6">Belongs to the MoeA family.</text>
</comment>
<feature type="domain" description="MoaB/Mog" evidence="7">
    <location>
        <begin position="175"/>
        <end position="314"/>
    </location>
</feature>
<dbReference type="Proteomes" id="UP000184406">
    <property type="component" value="Unassembled WGS sequence"/>
</dbReference>
<comment type="function">
    <text evidence="1 6">Catalyzes the insertion of molybdate into adenylated molybdopterin with the concomitant release of AMP.</text>
</comment>
<dbReference type="InterPro" id="IPR005111">
    <property type="entry name" value="MoeA_C_domain_IV"/>
</dbReference>
<dbReference type="InterPro" id="IPR036135">
    <property type="entry name" value="MoeA_linker/N_sf"/>
</dbReference>
<dbReference type="Pfam" id="PF00994">
    <property type="entry name" value="MoCF_biosynth"/>
    <property type="match status" value="1"/>
</dbReference>
<dbReference type="GO" id="GO:0005829">
    <property type="term" value="C:cytosol"/>
    <property type="evidence" value="ECO:0007669"/>
    <property type="project" value="TreeGrafter"/>
</dbReference>
<dbReference type="RefSeq" id="WP_072861395.1">
    <property type="nucleotide sequence ID" value="NZ_FQUX01000002.1"/>
</dbReference>
<dbReference type="Pfam" id="PF03454">
    <property type="entry name" value="MoeA_C"/>
    <property type="match status" value="1"/>
</dbReference>
<evidence type="ECO:0000256" key="4">
    <source>
        <dbReference type="ARBA" id="ARBA00023150"/>
    </source>
</evidence>
<evidence type="ECO:0000256" key="2">
    <source>
        <dbReference type="ARBA" id="ARBA00005046"/>
    </source>
</evidence>
<accession>A0A1M4YUY2</accession>
<dbReference type="SUPFAM" id="SSF63867">
    <property type="entry name" value="MoeA C-terminal domain-like"/>
    <property type="match status" value="1"/>
</dbReference>
<comment type="cofactor">
    <cofactor evidence="6">
        <name>Mg(2+)</name>
        <dbReference type="ChEBI" id="CHEBI:18420"/>
    </cofactor>
</comment>
<keyword evidence="6" id="KW-0479">Metal-binding</keyword>
<keyword evidence="9" id="KW-1185">Reference proteome</keyword>
<keyword evidence="4 6" id="KW-0501">Molybdenum cofactor biosynthesis</keyword>
<dbReference type="GO" id="GO:0046872">
    <property type="term" value="F:metal ion binding"/>
    <property type="evidence" value="ECO:0007669"/>
    <property type="project" value="UniProtKB-UniRule"/>
</dbReference>
<dbReference type="InterPro" id="IPR008284">
    <property type="entry name" value="MoCF_biosynth_CS"/>
</dbReference>
<dbReference type="EMBL" id="FQUX01000002">
    <property type="protein sequence ID" value="SHF09581.1"/>
    <property type="molecule type" value="Genomic_DNA"/>
</dbReference>
<dbReference type="Pfam" id="PF03453">
    <property type="entry name" value="MoeA_N"/>
    <property type="match status" value="1"/>
</dbReference>
<evidence type="ECO:0000256" key="6">
    <source>
        <dbReference type="RuleBase" id="RU365090"/>
    </source>
</evidence>
<dbReference type="OrthoDB" id="9804758at2"/>
<evidence type="ECO:0000313" key="9">
    <source>
        <dbReference type="Proteomes" id="UP000184406"/>
    </source>
</evidence>
<dbReference type="SUPFAM" id="SSF53218">
    <property type="entry name" value="Molybdenum cofactor biosynthesis proteins"/>
    <property type="match status" value="1"/>
</dbReference>
<dbReference type="SUPFAM" id="SSF63882">
    <property type="entry name" value="MoeA N-terminal region -like"/>
    <property type="match status" value="1"/>
</dbReference>
<dbReference type="InterPro" id="IPR036425">
    <property type="entry name" value="MoaB/Mog-like_dom_sf"/>
</dbReference>
<evidence type="ECO:0000256" key="5">
    <source>
        <dbReference type="ARBA" id="ARBA00047317"/>
    </source>
</evidence>
<dbReference type="InterPro" id="IPR036688">
    <property type="entry name" value="MoeA_C_domain_IV_sf"/>
</dbReference>
<dbReference type="AlphaFoldDB" id="A0A1M4YUY2"/>
<dbReference type="CDD" id="cd00887">
    <property type="entry name" value="MoeA"/>
    <property type="match status" value="1"/>
</dbReference>
<evidence type="ECO:0000256" key="3">
    <source>
        <dbReference type="ARBA" id="ARBA00010763"/>
    </source>
</evidence>
<proteinExistence type="inferred from homology"/>
<protein>
    <recommendedName>
        <fullName evidence="6">Molybdopterin molybdenumtransferase</fullName>
        <ecNumber evidence="6">2.10.1.1</ecNumber>
    </recommendedName>
</protein>
<name>A0A1M4YUY2_9FLAO</name>
<dbReference type="UniPathway" id="UPA00344"/>
<dbReference type="InterPro" id="IPR038987">
    <property type="entry name" value="MoeA-like"/>
</dbReference>
<keyword evidence="6" id="KW-0808">Transferase</keyword>
<comment type="pathway">
    <text evidence="2 6">Cofactor biosynthesis; molybdopterin biosynthesis.</text>
</comment>
<dbReference type="Gene3D" id="3.40.980.10">
    <property type="entry name" value="MoaB/Mog-like domain"/>
    <property type="match status" value="1"/>
</dbReference>
<evidence type="ECO:0000256" key="1">
    <source>
        <dbReference type="ARBA" id="ARBA00002901"/>
    </source>
</evidence>
<dbReference type="InterPro" id="IPR001453">
    <property type="entry name" value="MoaB/Mog_dom"/>
</dbReference>
<dbReference type="NCBIfam" id="TIGR00177">
    <property type="entry name" value="molyb_syn"/>
    <property type="match status" value="1"/>
</dbReference>
<gene>
    <name evidence="8" type="ORF">SAMN03080594_102584</name>
</gene>
<organism evidence="8 9">
    <name type="scientific">Arenibacter palladensis</name>
    <dbReference type="NCBI Taxonomy" id="237373"/>
    <lineage>
        <taxon>Bacteria</taxon>
        <taxon>Pseudomonadati</taxon>
        <taxon>Bacteroidota</taxon>
        <taxon>Flavobacteriia</taxon>
        <taxon>Flavobacteriales</taxon>
        <taxon>Flavobacteriaceae</taxon>
        <taxon>Arenibacter</taxon>
    </lineage>
</organism>
<comment type="catalytic activity">
    <reaction evidence="5">
        <text>adenylyl-molybdopterin + molybdate = Mo-molybdopterin + AMP + H(+)</text>
        <dbReference type="Rhea" id="RHEA:35047"/>
        <dbReference type="ChEBI" id="CHEBI:15378"/>
        <dbReference type="ChEBI" id="CHEBI:36264"/>
        <dbReference type="ChEBI" id="CHEBI:62727"/>
        <dbReference type="ChEBI" id="CHEBI:71302"/>
        <dbReference type="ChEBI" id="CHEBI:456215"/>
        <dbReference type="EC" id="2.10.1.1"/>
    </reaction>
</comment>
<reference evidence="9" key="1">
    <citation type="submission" date="2016-11" db="EMBL/GenBank/DDBJ databases">
        <authorList>
            <person name="Varghese N."/>
            <person name="Submissions S."/>
        </authorList>
    </citation>
    <scope>NUCLEOTIDE SEQUENCE [LARGE SCALE GENOMIC DNA]</scope>
    <source>
        <strain evidence="9">DSM 17539</strain>
    </source>
</reference>
<dbReference type="InterPro" id="IPR005110">
    <property type="entry name" value="MoeA_linker/N"/>
</dbReference>
<dbReference type="PANTHER" id="PTHR10192:SF5">
    <property type="entry name" value="GEPHYRIN"/>
    <property type="match status" value="1"/>
</dbReference>
<keyword evidence="6" id="KW-0500">Molybdenum</keyword>
<dbReference type="Gene3D" id="2.170.190.11">
    <property type="entry name" value="Molybdopterin biosynthesis moea protein, domain 3"/>
    <property type="match status" value="1"/>
</dbReference>
<sequence>MISFKDAYKKVLDLYQDFGHEQVSLETAMGRILAEDIVADRNFPPFNRATKDGIAINYDAIEKGLTTFKIEGVLAAGMPPQPLMDASNCVEIMTGAVVPDNADTVVMYEHLVIENGSATLTKSPSRGQDIHICGSDQQKGDLVLKKYSTITASEIGVLAAVGMASIKVRSLPKVAIVSTGNELVEVEEIPLPHQIRKSNIHTLYAALSEASIVPTKLHLPDEKASIKKALDNTLKEHNAVLLSGGVSKGKFDFLPQVLEELGVEKIFHGVFQRPGKPFWFGIQRETNTVVFSFPGNPVSTFANYNVYFKDWLRRSLGIQIPKIDVILEEAVAVKGDLTMLLRVKIRFKQGHLAASLVKENGSGDLCSLVHTDGFIILEPKIDAYEVGELVPFVPTRDLL</sequence>
<dbReference type="Gene3D" id="3.90.105.10">
    <property type="entry name" value="Molybdopterin biosynthesis moea protein, domain 2"/>
    <property type="match status" value="1"/>
</dbReference>
<evidence type="ECO:0000313" key="8">
    <source>
        <dbReference type="EMBL" id="SHF09581.1"/>
    </source>
</evidence>
<dbReference type="EC" id="2.10.1.1" evidence="6"/>
<dbReference type="Gene3D" id="2.40.340.10">
    <property type="entry name" value="MoeA, C-terminal, domain IV"/>
    <property type="match status" value="1"/>
</dbReference>